<evidence type="ECO:0000256" key="17">
    <source>
        <dbReference type="SAM" id="MobiDB-lite"/>
    </source>
</evidence>
<dbReference type="CDD" id="cd13999">
    <property type="entry name" value="STKc_MAP3K-like"/>
    <property type="match status" value="1"/>
</dbReference>
<keyword evidence="10 16" id="KW-0067">ATP-binding</keyword>
<dbReference type="PANTHER" id="PTHR44329">
    <property type="entry name" value="SERINE/THREONINE-PROTEIN KINASE TNNI3K-RELATED"/>
    <property type="match status" value="1"/>
</dbReference>
<keyword evidence="5" id="KW-0600">Photoreceptor protein</keyword>
<evidence type="ECO:0000256" key="7">
    <source>
        <dbReference type="ARBA" id="ARBA00022679"/>
    </source>
</evidence>
<dbReference type="Pfam" id="PF07714">
    <property type="entry name" value="PK_Tyr_Ser-Thr"/>
    <property type="match status" value="1"/>
</dbReference>
<dbReference type="InterPro" id="IPR017441">
    <property type="entry name" value="Protein_kinase_ATP_BS"/>
</dbReference>
<evidence type="ECO:0000313" key="21">
    <source>
        <dbReference type="Proteomes" id="UP001418222"/>
    </source>
</evidence>
<proteinExistence type="inferred from homology"/>
<comment type="catalytic activity">
    <reaction evidence="14">
        <text>L-threonyl-[protein] + ATP = O-phospho-L-threonyl-[protein] + ADP + H(+)</text>
        <dbReference type="Rhea" id="RHEA:46608"/>
        <dbReference type="Rhea" id="RHEA-COMP:11060"/>
        <dbReference type="Rhea" id="RHEA-COMP:11605"/>
        <dbReference type="ChEBI" id="CHEBI:15378"/>
        <dbReference type="ChEBI" id="CHEBI:30013"/>
        <dbReference type="ChEBI" id="CHEBI:30616"/>
        <dbReference type="ChEBI" id="CHEBI:61977"/>
        <dbReference type="ChEBI" id="CHEBI:456216"/>
        <dbReference type="EC" id="2.7.11.1"/>
    </reaction>
</comment>
<keyword evidence="13" id="KW-0675">Receptor</keyword>
<evidence type="ECO:0000256" key="8">
    <source>
        <dbReference type="ARBA" id="ARBA00022741"/>
    </source>
</evidence>
<dbReference type="PROSITE" id="PS50011">
    <property type="entry name" value="PROTEIN_KINASE_DOM"/>
    <property type="match status" value="1"/>
</dbReference>
<dbReference type="GO" id="GO:0005524">
    <property type="term" value="F:ATP binding"/>
    <property type="evidence" value="ECO:0007669"/>
    <property type="project" value="UniProtKB-UniRule"/>
</dbReference>
<evidence type="ECO:0000256" key="14">
    <source>
        <dbReference type="ARBA" id="ARBA00047899"/>
    </source>
</evidence>
<evidence type="ECO:0000256" key="16">
    <source>
        <dbReference type="PROSITE-ProRule" id="PRU10141"/>
    </source>
</evidence>
<organism evidence="20 21">
    <name type="scientific">Platanthera zijinensis</name>
    <dbReference type="NCBI Taxonomy" id="2320716"/>
    <lineage>
        <taxon>Eukaryota</taxon>
        <taxon>Viridiplantae</taxon>
        <taxon>Streptophyta</taxon>
        <taxon>Embryophyta</taxon>
        <taxon>Tracheophyta</taxon>
        <taxon>Spermatophyta</taxon>
        <taxon>Magnoliopsida</taxon>
        <taxon>Liliopsida</taxon>
        <taxon>Asparagales</taxon>
        <taxon>Orchidaceae</taxon>
        <taxon>Orchidoideae</taxon>
        <taxon>Orchideae</taxon>
        <taxon>Orchidinae</taxon>
        <taxon>Platanthera</taxon>
    </lineage>
</organism>
<name>A0AAP0G6F6_9ASPA</name>
<feature type="domain" description="Protein kinase" evidence="18">
    <location>
        <begin position="392"/>
        <end position="649"/>
    </location>
</feature>
<dbReference type="EC" id="2.7.11.1" evidence="3"/>
<comment type="catalytic activity">
    <reaction evidence="15">
        <text>L-seryl-[protein] + ATP = O-phospho-L-seryl-[protein] + ADP + H(+)</text>
        <dbReference type="Rhea" id="RHEA:17989"/>
        <dbReference type="Rhea" id="RHEA-COMP:9863"/>
        <dbReference type="Rhea" id="RHEA-COMP:11604"/>
        <dbReference type="ChEBI" id="CHEBI:15378"/>
        <dbReference type="ChEBI" id="CHEBI:29999"/>
        <dbReference type="ChEBI" id="CHEBI:30616"/>
        <dbReference type="ChEBI" id="CHEBI:83421"/>
        <dbReference type="ChEBI" id="CHEBI:456216"/>
        <dbReference type="EC" id="2.7.11.1"/>
    </reaction>
</comment>
<dbReference type="GO" id="GO:0009881">
    <property type="term" value="F:photoreceptor activity"/>
    <property type="evidence" value="ECO:0007669"/>
    <property type="project" value="UniProtKB-KW"/>
</dbReference>
<evidence type="ECO:0000256" key="3">
    <source>
        <dbReference type="ARBA" id="ARBA00012513"/>
    </source>
</evidence>
<dbReference type="PRINTS" id="PR00109">
    <property type="entry name" value="TYRKINASE"/>
</dbReference>
<sequence length="662" mass="74019">MGERRSDLVKRFHDLEVSQAELRKQLELLLRNGGEQEDISNRRGRGGWRQDTVMMVGNFVRNPYQVVLHQLGHGLHICRPASGEIIYWNRAAEVLYGWKSYELLGQKITDLLIDKGNYLYWESIMERACGGGKWSGHLSFRKKSGELFTALVTVSPLYENGECIGVIIVSSDASVLSNAKSEGLKTHSEDTNSQQRETNQNFRRVHWPPHPLLTSSVSNLTEKVLAKLHIRVNGSQALGFNGYSKTNLACASADDSFHNDLRREISRLSTRDAECCASCFARVVRCAIPEENSDVDALGRSYHEETKILVSRKNGSASLAQCHTTPMANGNIMHNGDNLIEDVSEEATISKNSTSPNMEDIMHSRGDQSGSSSACEIEPNLVADSEIRWEDLVLGEEIGEGSYAVVYRGLWNGSDVAIKVYARMDYRESILLDYKKEIAIMKKLRHPNVLLFMGAACSSERLAIVTEYLPRGSLFKALHKNNQALDMKRRLRMALDVAKGMNYLHRRNPPIIHRDLKSSNLLVDKSWTVKVGDFGLSCLKISTVLTAKTGRGTPQWMAPEVLRGECTSEKSDVFSFGVILWELMTESIPWGNLNSMQVVGVVGFMDRRLDIPSGIDPMVAATISDCWASDPYQRPSFQNLVERVTELTLAAMASPPPAHRRL</sequence>
<accession>A0AAP0G6F6</accession>
<feature type="region of interest" description="Disordered" evidence="17">
    <location>
        <begin position="351"/>
        <end position="373"/>
    </location>
</feature>
<dbReference type="Proteomes" id="UP001418222">
    <property type="component" value="Unassembled WGS sequence"/>
</dbReference>
<dbReference type="Gene3D" id="3.30.200.20">
    <property type="entry name" value="Phosphorylase Kinase, domain 1"/>
    <property type="match status" value="1"/>
</dbReference>
<dbReference type="PROSITE" id="PS00108">
    <property type="entry name" value="PROTEIN_KINASE_ST"/>
    <property type="match status" value="1"/>
</dbReference>
<keyword evidence="7" id="KW-0808">Transferase</keyword>
<evidence type="ECO:0000313" key="20">
    <source>
        <dbReference type="EMBL" id="KAK8940589.1"/>
    </source>
</evidence>
<dbReference type="InterPro" id="IPR008271">
    <property type="entry name" value="Ser/Thr_kinase_AS"/>
</dbReference>
<evidence type="ECO:0000256" key="13">
    <source>
        <dbReference type="ARBA" id="ARBA00023170"/>
    </source>
</evidence>
<keyword evidence="21" id="KW-1185">Reference proteome</keyword>
<dbReference type="CDD" id="cd00130">
    <property type="entry name" value="PAS"/>
    <property type="match status" value="1"/>
</dbReference>
<comment type="subcellular location">
    <subcellularLocation>
        <location evidence="1">Membrane</location>
    </subcellularLocation>
</comment>
<dbReference type="Pfam" id="PF13426">
    <property type="entry name" value="PAS_9"/>
    <property type="match status" value="1"/>
</dbReference>
<evidence type="ECO:0000256" key="4">
    <source>
        <dbReference type="ARBA" id="ARBA00022527"/>
    </source>
</evidence>
<dbReference type="InterPro" id="IPR011009">
    <property type="entry name" value="Kinase-like_dom_sf"/>
</dbReference>
<evidence type="ECO:0000256" key="2">
    <source>
        <dbReference type="ARBA" id="ARBA00010507"/>
    </source>
</evidence>
<keyword evidence="9 20" id="KW-0418">Kinase</keyword>
<dbReference type="PROSITE" id="PS50112">
    <property type="entry name" value="PAS"/>
    <property type="match status" value="1"/>
</dbReference>
<dbReference type="GO" id="GO:0004674">
    <property type="term" value="F:protein serine/threonine kinase activity"/>
    <property type="evidence" value="ECO:0007669"/>
    <property type="project" value="UniProtKB-KW"/>
</dbReference>
<protein>
    <recommendedName>
        <fullName evidence="3">non-specific serine/threonine protein kinase</fullName>
        <ecNumber evidence="3">2.7.11.1</ecNumber>
    </recommendedName>
</protein>
<evidence type="ECO:0000259" key="18">
    <source>
        <dbReference type="PROSITE" id="PS50011"/>
    </source>
</evidence>
<evidence type="ECO:0000256" key="1">
    <source>
        <dbReference type="ARBA" id="ARBA00004370"/>
    </source>
</evidence>
<dbReference type="AlphaFoldDB" id="A0AAP0G6F6"/>
<evidence type="ECO:0000256" key="5">
    <source>
        <dbReference type="ARBA" id="ARBA00022543"/>
    </source>
</evidence>
<dbReference type="InterPro" id="IPR000014">
    <property type="entry name" value="PAS"/>
</dbReference>
<dbReference type="GO" id="GO:0016020">
    <property type="term" value="C:membrane"/>
    <property type="evidence" value="ECO:0007669"/>
    <property type="project" value="UniProtKB-SubCell"/>
</dbReference>
<dbReference type="SUPFAM" id="SSF55785">
    <property type="entry name" value="PYP-like sensor domain (PAS domain)"/>
    <property type="match status" value="1"/>
</dbReference>
<feature type="domain" description="PAS" evidence="19">
    <location>
        <begin position="81"/>
        <end position="112"/>
    </location>
</feature>
<dbReference type="Gene3D" id="3.30.450.20">
    <property type="entry name" value="PAS domain"/>
    <property type="match status" value="1"/>
</dbReference>
<dbReference type="NCBIfam" id="TIGR00229">
    <property type="entry name" value="sensory_box"/>
    <property type="match status" value="1"/>
</dbReference>
<dbReference type="FunFam" id="3.30.200.20:FF:000060">
    <property type="entry name" value="Serine/threonine-protein kinase isoform 1"/>
    <property type="match status" value="1"/>
</dbReference>
<evidence type="ECO:0000256" key="6">
    <source>
        <dbReference type="ARBA" id="ARBA00022606"/>
    </source>
</evidence>
<evidence type="ECO:0000256" key="11">
    <source>
        <dbReference type="ARBA" id="ARBA00022991"/>
    </source>
</evidence>
<dbReference type="PANTHER" id="PTHR44329:SF47">
    <property type="entry name" value="SERINE_THREONINE-PROTEIN KINASE ROCO5-RELATED"/>
    <property type="match status" value="1"/>
</dbReference>
<evidence type="ECO:0000256" key="15">
    <source>
        <dbReference type="ARBA" id="ARBA00048679"/>
    </source>
</evidence>
<keyword evidence="11" id="KW-0157">Chromophore</keyword>
<dbReference type="SUPFAM" id="SSF56112">
    <property type="entry name" value="Protein kinase-like (PK-like)"/>
    <property type="match status" value="1"/>
</dbReference>
<dbReference type="PROSITE" id="PS00107">
    <property type="entry name" value="PROTEIN_KINASE_ATP"/>
    <property type="match status" value="1"/>
</dbReference>
<feature type="binding site" evidence="16">
    <location>
        <position position="419"/>
    </location>
    <ligand>
        <name>ATP</name>
        <dbReference type="ChEBI" id="CHEBI:30616"/>
    </ligand>
</feature>
<evidence type="ECO:0000259" key="19">
    <source>
        <dbReference type="PROSITE" id="PS50112"/>
    </source>
</evidence>
<dbReference type="EMBL" id="JBBWWQ010000008">
    <property type="protein sequence ID" value="KAK8940589.1"/>
    <property type="molecule type" value="Genomic_DNA"/>
</dbReference>
<evidence type="ECO:0000256" key="12">
    <source>
        <dbReference type="ARBA" id="ARBA00023136"/>
    </source>
</evidence>
<gene>
    <name evidence="20" type="primary">CTR1</name>
    <name evidence="20" type="ORF">KSP39_PZI010344</name>
</gene>
<dbReference type="Gene3D" id="1.10.510.10">
    <property type="entry name" value="Transferase(Phosphotransferase) domain 1"/>
    <property type="match status" value="1"/>
</dbReference>
<comment type="similarity">
    <text evidence="2">Belongs to the protein kinase superfamily. TKL Ser/Thr protein kinase family. RAF subfamily.</text>
</comment>
<evidence type="ECO:0000256" key="9">
    <source>
        <dbReference type="ARBA" id="ARBA00022777"/>
    </source>
</evidence>
<comment type="caution">
    <text evidence="20">The sequence shown here is derived from an EMBL/GenBank/DDBJ whole genome shotgun (WGS) entry which is preliminary data.</text>
</comment>
<dbReference type="InterPro" id="IPR001245">
    <property type="entry name" value="Ser-Thr/Tyr_kinase_cat_dom"/>
</dbReference>
<keyword evidence="4" id="KW-0723">Serine/threonine-protein kinase</keyword>
<keyword evidence="12" id="KW-0472">Membrane</keyword>
<dbReference type="SMART" id="SM00220">
    <property type="entry name" value="S_TKc"/>
    <property type="match status" value="1"/>
</dbReference>
<keyword evidence="6" id="KW-0716">Sensory transduction</keyword>
<dbReference type="InterPro" id="IPR000719">
    <property type="entry name" value="Prot_kinase_dom"/>
</dbReference>
<evidence type="ECO:0000256" key="10">
    <source>
        <dbReference type="ARBA" id="ARBA00022840"/>
    </source>
</evidence>
<keyword evidence="8 16" id="KW-0547">Nucleotide-binding</keyword>
<dbReference type="InterPro" id="IPR051681">
    <property type="entry name" value="Ser/Thr_Kinases-Pseudokinases"/>
</dbReference>
<dbReference type="InterPro" id="IPR035965">
    <property type="entry name" value="PAS-like_dom_sf"/>
</dbReference>
<reference evidence="20 21" key="1">
    <citation type="journal article" date="2022" name="Nat. Plants">
        <title>Genomes of leafy and leafless Platanthera orchids illuminate the evolution of mycoheterotrophy.</title>
        <authorList>
            <person name="Li M.H."/>
            <person name="Liu K.W."/>
            <person name="Li Z."/>
            <person name="Lu H.C."/>
            <person name="Ye Q.L."/>
            <person name="Zhang D."/>
            <person name="Wang J.Y."/>
            <person name="Li Y.F."/>
            <person name="Zhong Z.M."/>
            <person name="Liu X."/>
            <person name="Yu X."/>
            <person name="Liu D.K."/>
            <person name="Tu X.D."/>
            <person name="Liu B."/>
            <person name="Hao Y."/>
            <person name="Liao X.Y."/>
            <person name="Jiang Y.T."/>
            <person name="Sun W.H."/>
            <person name="Chen J."/>
            <person name="Chen Y.Q."/>
            <person name="Ai Y."/>
            <person name="Zhai J.W."/>
            <person name="Wu S.S."/>
            <person name="Zhou Z."/>
            <person name="Hsiao Y.Y."/>
            <person name="Wu W.L."/>
            <person name="Chen Y.Y."/>
            <person name="Lin Y.F."/>
            <person name="Hsu J.L."/>
            <person name="Li C.Y."/>
            <person name="Wang Z.W."/>
            <person name="Zhao X."/>
            <person name="Zhong W.Y."/>
            <person name="Ma X.K."/>
            <person name="Ma L."/>
            <person name="Huang J."/>
            <person name="Chen G.Z."/>
            <person name="Huang M.Z."/>
            <person name="Huang L."/>
            <person name="Peng D.H."/>
            <person name="Luo Y.B."/>
            <person name="Zou S.Q."/>
            <person name="Chen S.P."/>
            <person name="Lan S."/>
            <person name="Tsai W.C."/>
            <person name="Van de Peer Y."/>
            <person name="Liu Z.J."/>
        </authorList>
    </citation>
    <scope>NUCLEOTIDE SEQUENCE [LARGE SCALE GENOMIC DNA]</scope>
    <source>
        <strain evidence="20">Lor287</strain>
    </source>
</reference>
<dbReference type="FunFam" id="1.10.510.10:FF:000476">
    <property type="entry name" value="PAS domain-containing protein tyrosine kinase family protein"/>
    <property type="match status" value="1"/>
</dbReference>